<keyword evidence="2" id="KW-0547">Nucleotide-binding</keyword>
<keyword evidence="4" id="KW-0902">Two-component regulatory system</keyword>
<dbReference type="GO" id="GO:0043565">
    <property type="term" value="F:sequence-specific DNA binding"/>
    <property type="evidence" value="ECO:0007669"/>
    <property type="project" value="InterPro"/>
</dbReference>
<evidence type="ECO:0000256" key="5">
    <source>
        <dbReference type="ARBA" id="ARBA00023015"/>
    </source>
</evidence>
<evidence type="ECO:0000256" key="4">
    <source>
        <dbReference type="ARBA" id="ARBA00023012"/>
    </source>
</evidence>
<keyword evidence="6" id="KW-0804">Transcription</keyword>
<gene>
    <name evidence="10" type="ORF">DL1_00790</name>
</gene>
<evidence type="ECO:0000256" key="1">
    <source>
        <dbReference type="ARBA" id="ARBA00022553"/>
    </source>
</evidence>
<evidence type="ECO:0000259" key="9">
    <source>
        <dbReference type="PROSITE" id="PS50110"/>
    </source>
</evidence>
<dbReference type="SMART" id="SM00448">
    <property type="entry name" value="REC"/>
    <property type="match status" value="1"/>
</dbReference>
<dbReference type="PANTHER" id="PTHR32071:SF29">
    <property type="entry name" value="PHOSPHOGLYCERATE TRANSPORT SYSTEM TRANSCRIPTIONAL REGULATORY PROTEIN PGTA"/>
    <property type="match status" value="1"/>
</dbReference>
<keyword evidence="5" id="KW-0805">Transcription regulation</keyword>
<dbReference type="Pfam" id="PF25601">
    <property type="entry name" value="AAA_lid_14"/>
    <property type="match status" value="1"/>
</dbReference>
<dbReference type="OrthoDB" id="9802388at2"/>
<dbReference type="Gene3D" id="1.10.8.60">
    <property type="match status" value="1"/>
</dbReference>
<dbReference type="Pfam" id="PF00072">
    <property type="entry name" value="Response_reg"/>
    <property type="match status" value="1"/>
</dbReference>
<dbReference type="SUPFAM" id="SSF52172">
    <property type="entry name" value="CheY-like"/>
    <property type="match status" value="1"/>
</dbReference>
<organism evidence="10 11">
    <name type="scientific">Thioclava dalianensis</name>
    <dbReference type="NCBI Taxonomy" id="1185766"/>
    <lineage>
        <taxon>Bacteria</taxon>
        <taxon>Pseudomonadati</taxon>
        <taxon>Pseudomonadota</taxon>
        <taxon>Alphaproteobacteria</taxon>
        <taxon>Rhodobacterales</taxon>
        <taxon>Paracoccaceae</taxon>
        <taxon>Thioclava</taxon>
    </lineage>
</organism>
<name>A0A074TIV7_9RHOB</name>
<evidence type="ECO:0000313" key="10">
    <source>
        <dbReference type="EMBL" id="KEP71584.1"/>
    </source>
</evidence>
<feature type="domain" description="Sigma-54 factor interaction" evidence="8">
    <location>
        <begin position="144"/>
        <end position="342"/>
    </location>
</feature>
<dbReference type="InterPro" id="IPR009057">
    <property type="entry name" value="Homeodomain-like_sf"/>
</dbReference>
<evidence type="ECO:0000259" key="8">
    <source>
        <dbReference type="PROSITE" id="PS50045"/>
    </source>
</evidence>
<dbReference type="Pfam" id="PF02954">
    <property type="entry name" value="HTH_8"/>
    <property type="match status" value="1"/>
</dbReference>
<dbReference type="SUPFAM" id="SSF52540">
    <property type="entry name" value="P-loop containing nucleoside triphosphate hydrolases"/>
    <property type="match status" value="1"/>
</dbReference>
<protein>
    <submittedName>
        <fullName evidence="10">Chemotaxis protein CheY</fullName>
    </submittedName>
</protein>
<dbReference type="eggNOG" id="COG2204">
    <property type="taxonomic scope" value="Bacteria"/>
</dbReference>
<dbReference type="InterPro" id="IPR058031">
    <property type="entry name" value="AAA_lid_NorR"/>
</dbReference>
<keyword evidence="11" id="KW-1185">Reference proteome</keyword>
<comment type="caution">
    <text evidence="10">The sequence shown here is derived from an EMBL/GenBank/DDBJ whole genome shotgun (WGS) entry which is preliminary data.</text>
</comment>
<sequence length="409" mass="43782">MMRRVLLVDDDRAVREALGQTLELAGLSPTVAGSYIEAKDHIGPGFEGVVVTDIRMPGKDGFALLDLVQSADSELPVILLTGEGDVPMAVRAMAGGAFDFLEKPCSGKALLAVVEKALETRARVMETRLFRREGKRGDAAARMLVGHSPVAEALREGARRAARSGAEVLITGAPGAGNSKIAEVIHLLSANARRPFVKLAAAGLTPSALADGFTQAEGGTLYLDEVSDLPQPAQFALIELLETRPATRAIAGTYRDLAALSRAGGFHPDLYWRLEALSLRIPSLSERPEDIPDLFRHYVATACEQSNLPMPQIPPQLTAELMARDWPGNSRALMSEAMRFAMGLGAGTAPPESLGLSERMAAVEKSLLAEALSRAGGNATEAAVALKLPRKTFYDKLTRHGLRPEDYRD</sequence>
<dbReference type="PROSITE" id="PS50110">
    <property type="entry name" value="RESPONSE_REGULATORY"/>
    <property type="match status" value="1"/>
</dbReference>
<dbReference type="AlphaFoldDB" id="A0A074TIV7"/>
<evidence type="ECO:0000313" key="11">
    <source>
        <dbReference type="Proteomes" id="UP000027725"/>
    </source>
</evidence>
<dbReference type="RefSeq" id="WP_038060995.1">
    <property type="nucleotide sequence ID" value="NZ_FOVB01000005.1"/>
</dbReference>
<dbReference type="EMBL" id="JHEH01000001">
    <property type="protein sequence ID" value="KEP71584.1"/>
    <property type="molecule type" value="Genomic_DNA"/>
</dbReference>
<dbReference type="PRINTS" id="PR01590">
    <property type="entry name" value="HTHFIS"/>
</dbReference>
<evidence type="ECO:0000256" key="2">
    <source>
        <dbReference type="ARBA" id="ARBA00022741"/>
    </source>
</evidence>
<dbReference type="FunFam" id="3.40.50.2300:FF:000018">
    <property type="entry name" value="DNA-binding transcriptional regulator NtrC"/>
    <property type="match status" value="1"/>
</dbReference>
<dbReference type="GO" id="GO:0006355">
    <property type="term" value="P:regulation of DNA-templated transcription"/>
    <property type="evidence" value="ECO:0007669"/>
    <property type="project" value="InterPro"/>
</dbReference>
<dbReference type="PANTHER" id="PTHR32071">
    <property type="entry name" value="TRANSCRIPTIONAL REGULATORY PROTEIN"/>
    <property type="match status" value="1"/>
</dbReference>
<keyword evidence="3" id="KW-0067">ATP-binding</keyword>
<dbReference type="CDD" id="cd00009">
    <property type="entry name" value="AAA"/>
    <property type="match status" value="1"/>
</dbReference>
<keyword evidence="1 7" id="KW-0597">Phosphoprotein</keyword>
<evidence type="ECO:0000256" key="7">
    <source>
        <dbReference type="PROSITE-ProRule" id="PRU00169"/>
    </source>
</evidence>
<dbReference type="InterPro" id="IPR011006">
    <property type="entry name" value="CheY-like_superfamily"/>
</dbReference>
<dbReference type="SUPFAM" id="SSF46689">
    <property type="entry name" value="Homeodomain-like"/>
    <property type="match status" value="1"/>
</dbReference>
<dbReference type="PROSITE" id="PS50045">
    <property type="entry name" value="SIGMA54_INTERACT_4"/>
    <property type="match status" value="1"/>
</dbReference>
<dbReference type="Proteomes" id="UP000027725">
    <property type="component" value="Unassembled WGS sequence"/>
</dbReference>
<dbReference type="InterPro" id="IPR002197">
    <property type="entry name" value="HTH_Fis"/>
</dbReference>
<dbReference type="InterPro" id="IPR027417">
    <property type="entry name" value="P-loop_NTPase"/>
</dbReference>
<dbReference type="Gene3D" id="3.40.50.300">
    <property type="entry name" value="P-loop containing nucleotide triphosphate hydrolases"/>
    <property type="match status" value="1"/>
</dbReference>
<dbReference type="Pfam" id="PF14532">
    <property type="entry name" value="Sigma54_activ_2"/>
    <property type="match status" value="1"/>
</dbReference>
<dbReference type="Gene3D" id="3.40.50.2300">
    <property type="match status" value="1"/>
</dbReference>
<dbReference type="InterPro" id="IPR002078">
    <property type="entry name" value="Sigma_54_int"/>
</dbReference>
<proteinExistence type="predicted"/>
<dbReference type="GO" id="GO:0000160">
    <property type="term" value="P:phosphorelay signal transduction system"/>
    <property type="evidence" value="ECO:0007669"/>
    <property type="project" value="UniProtKB-KW"/>
</dbReference>
<evidence type="ECO:0000256" key="3">
    <source>
        <dbReference type="ARBA" id="ARBA00022840"/>
    </source>
</evidence>
<accession>A0A074TIV7</accession>
<dbReference type="GO" id="GO:0005524">
    <property type="term" value="F:ATP binding"/>
    <property type="evidence" value="ECO:0007669"/>
    <property type="project" value="UniProtKB-KW"/>
</dbReference>
<feature type="modified residue" description="4-aspartylphosphate" evidence="7">
    <location>
        <position position="53"/>
    </location>
</feature>
<dbReference type="Gene3D" id="1.10.10.60">
    <property type="entry name" value="Homeodomain-like"/>
    <property type="match status" value="1"/>
</dbReference>
<dbReference type="STRING" id="1185766.SAMN05216224_105226"/>
<evidence type="ECO:0000256" key="6">
    <source>
        <dbReference type="ARBA" id="ARBA00023163"/>
    </source>
</evidence>
<reference evidence="10 11" key="1">
    <citation type="submission" date="2014-03" db="EMBL/GenBank/DDBJ databases">
        <title>The draft genome sequence of Thioclava dalianensis DLFJ1-1.</title>
        <authorList>
            <person name="Lai Q."/>
            <person name="Shao Z."/>
        </authorList>
    </citation>
    <scope>NUCLEOTIDE SEQUENCE [LARGE SCALE GENOMIC DNA]</scope>
    <source>
        <strain evidence="10 11">DLFJ1-1</strain>
    </source>
</reference>
<dbReference type="InterPro" id="IPR001789">
    <property type="entry name" value="Sig_transdc_resp-reg_receiver"/>
</dbReference>
<feature type="domain" description="Response regulatory" evidence="9">
    <location>
        <begin position="4"/>
        <end position="118"/>
    </location>
</feature>